<evidence type="ECO:0000313" key="2">
    <source>
        <dbReference type="Proteomes" id="UP000718564"/>
    </source>
</evidence>
<reference evidence="1 2" key="1">
    <citation type="submission" date="2018-06" db="EMBL/GenBank/DDBJ databases">
        <title>Comparative genomics of Brasilonema spp. strains.</title>
        <authorList>
            <person name="Alvarenga D.O."/>
            <person name="Fiore M.F."/>
            <person name="Varani A.M."/>
        </authorList>
    </citation>
    <scope>NUCLEOTIDE SEQUENCE [LARGE SCALE GENOMIC DNA]</scope>
    <source>
        <strain evidence="1 2">SPC951</strain>
    </source>
</reference>
<comment type="caution">
    <text evidence="1">The sequence shown here is derived from an EMBL/GenBank/DDBJ whole genome shotgun (WGS) entry which is preliminary data.</text>
</comment>
<name>A0ABX1P8N4_9CYAN</name>
<sequence length="163" mass="18302">MHPVTYFIEDSTINLLTQRFGCYLEQLDRSQIIQVRVLLTNFLMGQEMMGEHYTICDAWQDSSLHLLVQDEAVVEVADILDGLTIAQAEGLLSAFQEQCTVGNARLKTSVETTTDDLIKHGVPHELARAGAIILREVDGQRSRTPEEQEIINQVFQLTTKEAA</sequence>
<proteinExistence type="predicted"/>
<dbReference type="EMBL" id="QMEB01000110">
    <property type="protein sequence ID" value="NMG20706.1"/>
    <property type="molecule type" value="Genomic_DNA"/>
</dbReference>
<protein>
    <submittedName>
        <fullName evidence="1">Uncharacterized protein</fullName>
    </submittedName>
</protein>
<dbReference type="RefSeq" id="WP_169155968.1">
    <property type="nucleotide sequence ID" value="NZ_CAWPJE010000100.1"/>
</dbReference>
<dbReference type="Proteomes" id="UP000718564">
    <property type="component" value="Unassembled WGS sequence"/>
</dbReference>
<evidence type="ECO:0000313" key="1">
    <source>
        <dbReference type="EMBL" id="NMG20706.1"/>
    </source>
</evidence>
<gene>
    <name evidence="1" type="ORF">DP116_15050</name>
</gene>
<keyword evidence="2" id="KW-1185">Reference proteome</keyword>
<accession>A0ABX1P8N4</accession>
<organism evidence="1 2">
    <name type="scientific">Brasilonema bromeliae SPC951</name>
    <dbReference type="NCBI Taxonomy" id="385972"/>
    <lineage>
        <taxon>Bacteria</taxon>
        <taxon>Bacillati</taxon>
        <taxon>Cyanobacteriota</taxon>
        <taxon>Cyanophyceae</taxon>
        <taxon>Nostocales</taxon>
        <taxon>Scytonemataceae</taxon>
        <taxon>Brasilonema</taxon>
        <taxon>Bromeliae group (in: Brasilonema)</taxon>
    </lineage>
</organism>